<accession>A0A0C9SLW8</accession>
<sequence length="129" mass="15152">MLISSQFLEGCIERTPDIYLTELQQELEEACGVRVDETTISRTLRQRGLSRKQASKYYSLLFSVTNLPYSKRSPALHWNVTKNAEMLSKHLLARIYNRINLFLLTNQHVIEIRQREPWWGSNWLPCTPT</sequence>
<proteinExistence type="predicted"/>
<evidence type="ECO:0008006" key="3">
    <source>
        <dbReference type="Google" id="ProtNLM"/>
    </source>
</evidence>
<protein>
    <recommendedName>
        <fullName evidence="3">Transposase Tc1-like domain-containing protein</fullName>
    </recommendedName>
</protein>
<dbReference type="EMBL" id="KN821209">
    <property type="protein sequence ID" value="KIJ05149.1"/>
    <property type="molecule type" value="Genomic_DNA"/>
</dbReference>
<reference evidence="2" key="2">
    <citation type="submission" date="2015-01" db="EMBL/GenBank/DDBJ databases">
        <title>Evolutionary Origins and Diversification of the Mycorrhizal Mutualists.</title>
        <authorList>
            <consortium name="DOE Joint Genome Institute"/>
            <consortium name="Mycorrhizal Genomics Consortium"/>
            <person name="Kohler A."/>
            <person name="Kuo A."/>
            <person name="Nagy L.G."/>
            <person name="Floudas D."/>
            <person name="Copeland A."/>
            <person name="Barry K.W."/>
            <person name="Cichocki N."/>
            <person name="Veneault-Fourrey C."/>
            <person name="LaButti K."/>
            <person name="Lindquist E.A."/>
            <person name="Lipzen A."/>
            <person name="Lundell T."/>
            <person name="Morin E."/>
            <person name="Murat C."/>
            <person name="Riley R."/>
            <person name="Ohm R."/>
            <person name="Sun H."/>
            <person name="Tunlid A."/>
            <person name="Henrissat B."/>
            <person name="Grigoriev I.V."/>
            <person name="Hibbett D.S."/>
            <person name="Martin F."/>
        </authorList>
    </citation>
    <scope>NUCLEOTIDE SEQUENCE [LARGE SCALE GENOMIC DNA]</scope>
    <source>
        <strain evidence="2">ATCC 200175</strain>
    </source>
</reference>
<reference evidence="1 2" key="1">
    <citation type="submission" date="2014-06" db="EMBL/GenBank/DDBJ databases">
        <authorList>
            <consortium name="DOE Joint Genome Institute"/>
            <person name="Kuo A."/>
            <person name="Kohler A."/>
            <person name="Nagy L.G."/>
            <person name="Floudas D."/>
            <person name="Copeland A."/>
            <person name="Barry K.W."/>
            <person name="Cichocki N."/>
            <person name="Veneault-Fourrey C."/>
            <person name="LaButti K."/>
            <person name="Lindquist E.A."/>
            <person name="Lipzen A."/>
            <person name="Lundell T."/>
            <person name="Morin E."/>
            <person name="Murat C."/>
            <person name="Sun H."/>
            <person name="Tunlid A."/>
            <person name="Henrissat B."/>
            <person name="Grigoriev I.V."/>
            <person name="Hibbett D.S."/>
            <person name="Martin F."/>
            <person name="Nordberg H.P."/>
            <person name="Cantor M.N."/>
            <person name="Hua S.X."/>
        </authorList>
    </citation>
    <scope>NUCLEOTIDE SEQUENCE [LARGE SCALE GENOMIC DNA]</scope>
    <source>
        <strain evidence="1 2">ATCC 200175</strain>
    </source>
</reference>
<dbReference type="OrthoDB" id="3203937at2759"/>
<dbReference type="HOGENOM" id="CLU_2146685_0_0_1"/>
<dbReference type="Proteomes" id="UP000053647">
    <property type="component" value="Unassembled WGS sequence"/>
</dbReference>
<dbReference type="AlphaFoldDB" id="A0A0C9SLW8"/>
<evidence type="ECO:0000313" key="2">
    <source>
        <dbReference type="Proteomes" id="UP000053647"/>
    </source>
</evidence>
<organism evidence="1 2">
    <name type="scientific">Paxillus involutus ATCC 200175</name>
    <dbReference type="NCBI Taxonomy" id="664439"/>
    <lineage>
        <taxon>Eukaryota</taxon>
        <taxon>Fungi</taxon>
        <taxon>Dikarya</taxon>
        <taxon>Basidiomycota</taxon>
        <taxon>Agaricomycotina</taxon>
        <taxon>Agaricomycetes</taxon>
        <taxon>Agaricomycetidae</taxon>
        <taxon>Boletales</taxon>
        <taxon>Paxilineae</taxon>
        <taxon>Paxillaceae</taxon>
        <taxon>Paxillus</taxon>
    </lineage>
</organism>
<name>A0A0C9SLW8_PAXIN</name>
<keyword evidence="2" id="KW-1185">Reference proteome</keyword>
<evidence type="ECO:0000313" key="1">
    <source>
        <dbReference type="EMBL" id="KIJ05149.1"/>
    </source>
</evidence>
<gene>
    <name evidence="1" type="ORF">PAXINDRAFT_93830</name>
</gene>